<evidence type="ECO:0000313" key="3">
    <source>
        <dbReference type="EMBL" id="MEA5360257.1"/>
    </source>
</evidence>
<reference evidence="3 4" key="1">
    <citation type="submission" date="2023-12" db="EMBL/GenBank/DDBJ databases">
        <title>Amycolatopsis sp. V23-08.</title>
        <authorList>
            <person name="Somphong A."/>
        </authorList>
    </citation>
    <scope>NUCLEOTIDE SEQUENCE [LARGE SCALE GENOMIC DNA]</scope>
    <source>
        <strain evidence="3 4">V23-08</strain>
    </source>
</reference>
<organism evidence="3 4">
    <name type="scientific">Amycolatopsis heterodermiae</name>
    <dbReference type="NCBI Taxonomy" id="3110235"/>
    <lineage>
        <taxon>Bacteria</taxon>
        <taxon>Bacillati</taxon>
        <taxon>Actinomycetota</taxon>
        <taxon>Actinomycetes</taxon>
        <taxon>Pseudonocardiales</taxon>
        <taxon>Pseudonocardiaceae</taxon>
        <taxon>Amycolatopsis</taxon>
    </lineage>
</organism>
<name>A0ABU5R229_9PSEU</name>
<gene>
    <name evidence="3" type="ORF">VA596_11985</name>
</gene>
<feature type="domain" description="Peptidase S9 prolyl oligopeptidase catalytic" evidence="1">
    <location>
        <begin position="535"/>
        <end position="726"/>
    </location>
</feature>
<dbReference type="PANTHER" id="PTHR11731:SF118">
    <property type="entry name" value="BLR1971 PROTEIN"/>
    <property type="match status" value="1"/>
</dbReference>
<keyword evidence="4" id="KW-1185">Reference proteome</keyword>
<dbReference type="SUPFAM" id="SSF82171">
    <property type="entry name" value="DPP6 N-terminal domain-like"/>
    <property type="match status" value="1"/>
</dbReference>
<dbReference type="InterPro" id="IPR002469">
    <property type="entry name" value="Peptidase_S9B_N"/>
</dbReference>
<dbReference type="Gene3D" id="2.140.10.30">
    <property type="entry name" value="Dipeptidylpeptidase IV, N-terminal domain"/>
    <property type="match status" value="1"/>
</dbReference>
<dbReference type="SUPFAM" id="SSF53474">
    <property type="entry name" value="alpha/beta-Hydrolases"/>
    <property type="match status" value="1"/>
</dbReference>
<dbReference type="Proteomes" id="UP001304298">
    <property type="component" value="Unassembled WGS sequence"/>
</dbReference>
<proteinExistence type="predicted"/>
<dbReference type="RefSeq" id="WP_323326235.1">
    <property type="nucleotide sequence ID" value="NZ_JAYFSI010000002.1"/>
</dbReference>
<evidence type="ECO:0000313" key="4">
    <source>
        <dbReference type="Proteomes" id="UP001304298"/>
    </source>
</evidence>
<dbReference type="InterPro" id="IPR050278">
    <property type="entry name" value="Serine_Prot_S9B/DPPIV"/>
</dbReference>
<feature type="domain" description="Dipeptidylpeptidase IV N-terminal" evidence="2">
    <location>
        <begin position="107"/>
        <end position="445"/>
    </location>
</feature>
<accession>A0ABU5R229</accession>
<dbReference type="Gene3D" id="3.40.50.1820">
    <property type="entry name" value="alpha/beta hydrolase"/>
    <property type="match status" value="1"/>
</dbReference>
<sequence>MEQTCAAGDYRRAEQMLRPHRATLITGVVGPPTWTAGSDSFWYATSGPDGAEHVLVDPAAGTRQRAFDRARLAAALAGATGEPSEPSVVDVGNDAVIVESGGRRWRCSLEDYTCAPTEEPVPVALGESRSPDGRWTVFVRDHNLWVRDETGAESPLTRDGSADNAYATETTFWQHRSIMRKAGAVAPPVVMWSPDGTKLVTHRIDEREVEPLHLVESAPSGGGRPVTHTYRYAMAGEENQPMLHLVVVDLERRTVTPSDAEPFYASFRSPLAWDRAWLSADGGTLYYLDPGRFYLRLRLIAIDLSTGLSRVVVEETGRTRVEPNQMIFQPPLVRTLANGDVLWYSQRDGWGHLYRYSASGVLVDQVTKGAWAVREILHVDEDAGVVFFTASGLVEEDPYVRQLCRAELDGSGFTRLTEDLDDHAVQAAPSGRYLVDIASRSDRPPVAVVRDRSGQVVVELERADVSALERAGWTPPERFTVKAADGTTDVYGLLWRPHGFDPDRRYPVIDRIYPGPHSQHAPPGFDNTGTGDFEAYAALGFAVVSVDGRGTPGRDKEFHDLSYGHIDDFGSLDDHVAAITELGRRHPWLDTGRVGITGNSAGGSASVRAVLAHPDFYRVAVGVSGCHDPRLQLPWWGEVYQGPYEPELYRRCVNAELAGNLRGKLLLIHGELDDNALPYQTLGLVDALIEADKDFELLIVPGAGHTMFHREAYVTRRKWDFFVRNLMNASPPAGYRLSEIPSASLAWARSLSPNRG</sequence>
<dbReference type="PANTHER" id="PTHR11731">
    <property type="entry name" value="PROTEASE FAMILY S9B,C DIPEPTIDYL-PEPTIDASE IV-RELATED"/>
    <property type="match status" value="1"/>
</dbReference>
<dbReference type="Pfam" id="PF00930">
    <property type="entry name" value="DPPIV_N"/>
    <property type="match status" value="1"/>
</dbReference>
<dbReference type="Pfam" id="PF00326">
    <property type="entry name" value="Peptidase_S9"/>
    <property type="match status" value="1"/>
</dbReference>
<protein>
    <submittedName>
        <fullName evidence="3">DPP IV N-terminal domain-containing protein</fullName>
    </submittedName>
</protein>
<evidence type="ECO:0000259" key="2">
    <source>
        <dbReference type="Pfam" id="PF00930"/>
    </source>
</evidence>
<dbReference type="InterPro" id="IPR029058">
    <property type="entry name" value="AB_hydrolase_fold"/>
</dbReference>
<evidence type="ECO:0000259" key="1">
    <source>
        <dbReference type="Pfam" id="PF00326"/>
    </source>
</evidence>
<comment type="caution">
    <text evidence="3">The sequence shown here is derived from an EMBL/GenBank/DDBJ whole genome shotgun (WGS) entry which is preliminary data.</text>
</comment>
<dbReference type="EMBL" id="JAYFSI010000002">
    <property type="protein sequence ID" value="MEA5360257.1"/>
    <property type="molecule type" value="Genomic_DNA"/>
</dbReference>
<dbReference type="InterPro" id="IPR001375">
    <property type="entry name" value="Peptidase_S9_cat"/>
</dbReference>